<dbReference type="InterPro" id="IPR029068">
    <property type="entry name" value="Glyas_Bleomycin-R_OHBP_Dase"/>
</dbReference>
<name>A0ABY9QL40_9PSED</name>
<gene>
    <name evidence="1" type="ORF">RAH46_17195</name>
</gene>
<evidence type="ECO:0000313" key="2">
    <source>
        <dbReference type="Proteomes" id="UP001183127"/>
    </source>
</evidence>
<sequence>MIGANSTPIDEACMPIALLLRCPDLETVRSHYRDELGFTVTDTAQGTLTAHLQGCSLVFTEQDLWLQPVGCSGTFYLVIDDVEGYYAQIRDKADIAWPLQDMPYGSREFGVRDCNGYHLAFSQHQAGQGAA</sequence>
<organism evidence="1 2">
    <name type="scientific">Pseudomonas entomophila</name>
    <dbReference type="NCBI Taxonomy" id="312306"/>
    <lineage>
        <taxon>Bacteria</taxon>
        <taxon>Pseudomonadati</taxon>
        <taxon>Pseudomonadota</taxon>
        <taxon>Gammaproteobacteria</taxon>
        <taxon>Pseudomonadales</taxon>
        <taxon>Pseudomonadaceae</taxon>
        <taxon>Pseudomonas</taxon>
    </lineage>
</organism>
<keyword evidence="2" id="KW-1185">Reference proteome</keyword>
<dbReference type="Proteomes" id="UP001183127">
    <property type="component" value="Chromosome"/>
</dbReference>
<dbReference type="SUPFAM" id="SSF54593">
    <property type="entry name" value="Glyoxalase/Bleomycin resistance protein/Dihydroxybiphenyl dioxygenase"/>
    <property type="match status" value="1"/>
</dbReference>
<proteinExistence type="predicted"/>
<dbReference type="Gene3D" id="3.10.180.10">
    <property type="entry name" value="2,3-Dihydroxybiphenyl 1,2-Dioxygenase, domain 1"/>
    <property type="match status" value="1"/>
</dbReference>
<dbReference type="RefSeq" id="WP_231845302.1">
    <property type="nucleotide sequence ID" value="NZ_CP132921.1"/>
</dbReference>
<protein>
    <submittedName>
        <fullName evidence="1">Bleomycin resistance family protein</fullName>
    </submittedName>
</protein>
<dbReference type="EMBL" id="CP132921">
    <property type="protein sequence ID" value="WMW04064.1"/>
    <property type="molecule type" value="Genomic_DNA"/>
</dbReference>
<accession>A0ABY9QL40</accession>
<reference evidence="1 2" key="1">
    <citation type="submission" date="2023-08" db="EMBL/GenBank/DDBJ databases">
        <title>Complete Genome Sequence of Pseudomonas entomophila TVIN A01.</title>
        <authorList>
            <person name="Shelke T."/>
            <person name="Mahar N.S."/>
            <person name="Gupta I."/>
            <person name="Gupta V."/>
        </authorList>
    </citation>
    <scope>NUCLEOTIDE SEQUENCE [LARGE SCALE GENOMIC DNA]</scope>
    <source>
        <strain evidence="1 2">TVIN-A01</strain>
    </source>
</reference>
<evidence type="ECO:0000313" key="1">
    <source>
        <dbReference type="EMBL" id="WMW04064.1"/>
    </source>
</evidence>
<dbReference type="GeneID" id="32805534"/>